<sequence length="294" mass="34443">MFIASLIFGMMTWSLALISISIFVFIFCIFIQIIHEDRSNDPSTLLILNTCFSAFLTSLTVIIMISSNLFYEFLLIDLNICYICGLLYDIFECSIYYSFCLRAFYRLVRVIYFNKRILSSYNLYKILVLTQWLLTISLILPIYFLKWYTYLPTENYCLIPYTNIFGSVYLIMFLYSIPLVTIIIIYILITHHIRSPTIIRIQERRRNLRDLTVIKRIIICVLMLVILRFPTIIFIIAGLINGDLFFLTYPIVGFVTTTCLILIGLSTILGTNKIKRNLLKYLNHPSTQIHPTQN</sequence>
<gene>
    <name evidence="7" type="ORF">OXD698_LOCUS17841</name>
</gene>
<feature type="transmembrane region" description="Helical" evidence="5">
    <location>
        <begin position="168"/>
        <end position="193"/>
    </location>
</feature>
<reference evidence="7" key="1">
    <citation type="submission" date="2021-02" db="EMBL/GenBank/DDBJ databases">
        <authorList>
            <person name="Nowell W R."/>
        </authorList>
    </citation>
    <scope>NUCLEOTIDE SEQUENCE</scope>
</reference>
<dbReference type="Gene3D" id="1.20.1070.10">
    <property type="entry name" value="Rhodopsin 7-helix transmembrane proteins"/>
    <property type="match status" value="1"/>
</dbReference>
<protein>
    <recommendedName>
        <fullName evidence="6">G-protein coupled receptors family 1 profile domain-containing protein</fullName>
    </recommendedName>
</protein>
<dbReference type="GO" id="GO:0016020">
    <property type="term" value="C:membrane"/>
    <property type="evidence" value="ECO:0007669"/>
    <property type="project" value="UniProtKB-SubCell"/>
</dbReference>
<organism evidence="7 8">
    <name type="scientific">Adineta steineri</name>
    <dbReference type="NCBI Taxonomy" id="433720"/>
    <lineage>
        <taxon>Eukaryota</taxon>
        <taxon>Metazoa</taxon>
        <taxon>Spiralia</taxon>
        <taxon>Gnathifera</taxon>
        <taxon>Rotifera</taxon>
        <taxon>Eurotatoria</taxon>
        <taxon>Bdelloidea</taxon>
        <taxon>Adinetida</taxon>
        <taxon>Adinetidae</taxon>
        <taxon>Adineta</taxon>
    </lineage>
</organism>
<feature type="transmembrane region" description="Helical" evidence="5">
    <location>
        <begin position="6"/>
        <end position="34"/>
    </location>
</feature>
<keyword evidence="3 5" id="KW-1133">Transmembrane helix</keyword>
<accession>A0A819B7I1</accession>
<evidence type="ECO:0000256" key="3">
    <source>
        <dbReference type="ARBA" id="ARBA00022989"/>
    </source>
</evidence>
<evidence type="ECO:0000256" key="1">
    <source>
        <dbReference type="ARBA" id="ARBA00004370"/>
    </source>
</evidence>
<comment type="subcellular location">
    <subcellularLocation>
        <location evidence="1">Membrane</location>
    </subcellularLocation>
</comment>
<dbReference type="PROSITE" id="PS50262">
    <property type="entry name" value="G_PROTEIN_RECEP_F1_2"/>
    <property type="match status" value="1"/>
</dbReference>
<dbReference type="InterPro" id="IPR017452">
    <property type="entry name" value="GPCR_Rhodpsn_7TM"/>
</dbReference>
<comment type="caution">
    <text evidence="7">The sequence shown here is derived from an EMBL/GenBank/DDBJ whole genome shotgun (WGS) entry which is preliminary data.</text>
</comment>
<evidence type="ECO:0000259" key="6">
    <source>
        <dbReference type="PROSITE" id="PS50262"/>
    </source>
</evidence>
<feature type="transmembrane region" description="Helical" evidence="5">
    <location>
        <begin position="246"/>
        <end position="270"/>
    </location>
</feature>
<feature type="transmembrane region" description="Helical" evidence="5">
    <location>
        <begin position="213"/>
        <end position="240"/>
    </location>
</feature>
<dbReference type="SUPFAM" id="SSF81321">
    <property type="entry name" value="Family A G protein-coupled receptor-like"/>
    <property type="match status" value="1"/>
</dbReference>
<feature type="domain" description="G-protein coupled receptors family 1 profile" evidence="6">
    <location>
        <begin position="24"/>
        <end position="281"/>
    </location>
</feature>
<keyword evidence="4 5" id="KW-0472">Membrane</keyword>
<evidence type="ECO:0000256" key="2">
    <source>
        <dbReference type="ARBA" id="ARBA00022692"/>
    </source>
</evidence>
<feature type="transmembrane region" description="Helical" evidence="5">
    <location>
        <begin position="86"/>
        <end position="105"/>
    </location>
</feature>
<dbReference type="EMBL" id="CAJOAZ010001284">
    <property type="protein sequence ID" value="CAF3793811.1"/>
    <property type="molecule type" value="Genomic_DNA"/>
</dbReference>
<keyword evidence="2 5" id="KW-0812">Transmembrane</keyword>
<evidence type="ECO:0000313" key="8">
    <source>
        <dbReference type="Proteomes" id="UP000663844"/>
    </source>
</evidence>
<evidence type="ECO:0000256" key="5">
    <source>
        <dbReference type="SAM" id="Phobius"/>
    </source>
</evidence>
<evidence type="ECO:0000256" key="4">
    <source>
        <dbReference type="ARBA" id="ARBA00023136"/>
    </source>
</evidence>
<proteinExistence type="predicted"/>
<name>A0A819B7I1_9BILA</name>
<feature type="transmembrane region" description="Helical" evidence="5">
    <location>
        <begin position="46"/>
        <end position="66"/>
    </location>
</feature>
<evidence type="ECO:0000313" key="7">
    <source>
        <dbReference type="EMBL" id="CAF3793811.1"/>
    </source>
</evidence>
<dbReference type="AlphaFoldDB" id="A0A819B7I1"/>
<dbReference type="Proteomes" id="UP000663844">
    <property type="component" value="Unassembled WGS sequence"/>
</dbReference>
<feature type="transmembrane region" description="Helical" evidence="5">
    <location>
        <begin position="126"/>
        <end position="148"/>
    </location>
</feature>